<dbReference type="EMBL" id="CAJNOR010006438">
    <property type="protein sequence ID" value="CAF1595366.1"/>
    <property type="molecule type" value="Genomic_DNA"/>
</dbReference>
<dbReference type="InterPro" id="IPR050927">
    <property type="entry name" value="TRPM"/>
</dbReference>
<keyword evidence="4 9" id="KW-1133">Transmembrane helix</keyword>
<dbReference type="InterPro" id="IPR041491">
    <property type="entry name" value="TRPM_SLOG"/>
</dbReference>
<evidence type="ECO:0000256" key="5">
    <source>
        <dbReference type="ARBA" id="ARBA00023065"/>
    </source>
</evidence>
<evidence type="ECO:0000256" key="8">
    <source>
        <dbReference type="SAM" id="MobiDB-lite"/>
    </source>
</evidence>
<feature type="transmembrane region" description="Helical" evidence="9">
    <location>
        <begin position="924"/>
        <end position="944"/>
    </location>
</feature>
<dbReference type="InterPro" id="IPR057366">
    <property type="entry name" value="TRPM-like"/>
</dbReference>
<dbReference type="AlphaFoldDB" id="A0A816ABQ9"/>
<feature type="transmembrane region" description="Helical" evidence="9">
    <location>
        <begin position="993"/>
        <end position="1010"/>
    </location>
</feature>
<keyword evidence="6 9" id="KW-0472">Membrane</keyword>
<feature type="domain" description="TRPM-like" evidence="11">
    <location>
        <begin position="492"/>
        <end position="738"/>
    </location>
</feature>
<name>A0A816ABQ9_ADIRI</name>
<proteinExistence type="predicted"/>
<keyword evidence="2" id="KW-0813">Transport</keyword>
<evidence type="ECO:0000313" key="13">
    <source>
        <dbReference type="Proteomes" id="UP000663828"/>
    </source>
</evidence>
<organism evidence="12 13">
    <name type="scientific">Adineta ricciae</name>
    <name type="common">Rotifer</name>
    <dbReference type="NCBI Taxonomy" id="249248"/>
    <lineage>
        <taxon>Eukaryota</taxon>
        <taxon>Metazoa</taxon>
        <taxon>Spiralia</taxon>
        <taxon>Gnathifera</taxon>
        <taxon>Rotifera</taxon>
        <taxon>Eurotatoria</taxon>
        <taxon>Bdelloidea</taxon>
        <taxon>Adinetida</taxon>
        <taxon>Adinetidae</taxon>
        <taxon>Adineta</taxon>
    </lineage>
</organism>
<evidence type="ECO:0000259" key="10">
    <source>
        <dbReference type="Pfam" id="PF18139"/>
    </source>
</evidence>
<feature type="transmembrane region" description="Helical" evidence="9">
    <location>
        <begin position="964"/>
        <end position="986"/>
    </location>
</feature>
<feature type="region of interest" description="Disordered" evidence="8">
    <location>
        <begin position="57"/>
        <end position="79"/>
    </location>
</feature>
<feature type="domain" description="TRPM SLOG" evidence="10">
    <location>
        <begin position="88"/>
        <end position="331"/>
    </location>
</feature>
<evidence type="ECO:0000256" key="6">
    <source>
        <dbReference type="ARBA" id="ARBA00023136"/>
    </source>
</evidence>
<comment type="subcellular location">
    <subcellularLocation>
        <location evidence="1">Membrane</location>
        <topology evidence="1">Multi-pass membrane protein</topology>
    </subcellularLocation>
</comment>
<dbReference type="GO" id="GO:0099604">
    <property type="term" value="F:ligand-gated calcium channel activity"/>
    <property type="evidence" value="ECO:0007669"/>
    <property type="project" value="TreeGrafter"/>
</dbReference>
<dbReference type="Proteomes" id="UP000663828">
    <property type="component" value="Unassembled WGS sequence"/>
</dbReference>
<dbReference type="GO" id="GO:0005886">
    <property type="term" value="C:plasma membrane"/>
    <property type="evidence" value="ECO:0007669"/>
    <property type="project" value="TreeGrafter"/>
</dbReference>
<keyword evidence="5" id="KW-0406">Ion transport</keyword>
<keyword evidence="13" id="KW-1185">Reference proteome</keyword>
<protein>
    <submittedName>
        <fullName evidence="12">Uncharacterized protein</fullName>
    </submittedName>
</protein>
<keyword evidence="3 9" id="KW-0812">Transmembrane</keyword>
<feature type="compositionally biased region" description="Basic and acidic residues" evidence="8">
    <location>
        <begin position="57"/>
        <end position="68"/>
    </location>
</feature>
<sequence length="1253" mass="144374">MARNIMADESSELYTAIRSLQLYRRECRRTVAQRTGQGRSNGTTDNGEICLCQQPGERPEIDESDHMNSVEVNEQDYGPKKLSTNEPKYIRCDINTPPEKIEKLLTEIWKVERPKLLLAVIGGAKYFKMSEGLEDKFCSKIIDATRQSGAWLLTSGFNTGVVQMIGRTLNSMHLTSLTQHITAIAVTKYGCIRNNSDIVQKIDPKAKESKENTSKGKHDLEPNHSHYILLDDGTRHQYRCIQDRLPVLMKTISEGKSMERNSRRNLNRSGRDTSNQVPAVTLLVEGGKDSIMSVYHSLENNIPVIIVKGSGRAADFFARWIYILDKKESSSMDGNQRKILRINSDSDRKQLDDLVKPYEKNMRVDLRRTLTHHSEEPWQWDDQERLKKNVDKVWYNVLFCLQPSMRSNLFQFHLAANDDLTNTLLRTIYRVRRKTIDSVHSQNSANTNVVDKRNLDVQMLRLALQWNCLEVAKDLIVRGSIENIDLKEQADDLLLTLSNNLPAFLHYFITLGVALPRLIFKVDSDVRTITSRIYDQNMMTKLYSQDVIEDFHKKGECLLYDIMDLNGNFRQQLSTKDLNHFLNQLVGYFMEKLYPEDGNTDHAITNSVGVDVEVGQSNNNELWNYAIRDLFIWSILMSKIDMAKMLLAHINHRICAALVARKILMTYRTRYVKYSDKSSEYEAFMDYFEEYAIKCITQCYKNSSSKARKLVLRECKMFGNVTCLQVAFHAKAKRFISHSCCVQAISNVWYRSIDIDRTGIWWLLVHVFTFGLTTIFTNIAPQAAEVFICELSKHVNADVESSSVLEPYGITYSDALERRQVQSKSSCKPLNIDLANILEFHQCPVVKFSYDCIHYLLIVLLFSYVQLFRFDPPAMQTPSIHWTEILLVVLISCMLISAFRLFFELDTTTKFATVKEYHSHPVKTYSSILSYVLFYTGFGLRFTLTEPQGNFSYARIVMGYSLQLWWLQALKYVGIIEFFGPPIVAIAKMLHDLVFFACLIIIVMCGYGTASRSIAYYGNITFTVDEISREIAYPVYYLLYAQLDDELKYLDSAPGANWSVAVHILLAFNMLFMVVLLLNLLIAMFNKRFDKIYDEAMIIWHYQQYKLVRDYFDRASLLPPVSLVIDTYHLFGMFIHQMLGRKHCPGCYDKKMFKMITKNRAVKKSWDAFEGASTYEYAQAEAPIGATTTAENMADSQEILDEKFHDLLKSVEDEQKTLKSAFDEFQTVTKSSLHVIETKLVKVHDSEKTTTTN</sequence>
<feature type="transmembrane region" description="Helical" evidence="9">
    <location>
        <begin position="760"/>
        <end position="780"/>
    </location>
</feature>
<feature type="transmembrane region" description="Helical" evidence="9">
    <location>
        <begin position="848"/>
        <end position="865"/>
    </location>
</feature>
<feature type="transmembrane region" description="Helical" evidence="9">
    <location>
        <begin position="1060"/>
        <end position="1082"/>
    </location>
</feature>
<dbReference type="PANTHER" id="PTHR13800">
    <property type="entry name" value="TRANSIENT RECEPTOR POTENTIAL CATION CHANNEL, SUBFAMILY M, MEMBER 6"/>
    <property type="match status" value="1"/>
</dbReference>
<evidence type="ECO:0000259" key="11">
    <source>
        <dbReference type="Pfam" id="PF25508"/>
    </source>
</evidence>
<evidence type="ECO:0000313" key="12">
    <source>
        <dbReference type="EMBL" id="CAF1595366.1"/>
    </source>
</evidence>
<evidence type="ECO:0000256" key="1">
    <source>
        <dbReference type="ARBA" id="ARBA00004141"/>
    </source>
</evidence>
<keyword evidence="7" id="KW-0407">Ion channel</keyword>
<dbReference type="PANTHER" id="PTHR13800:SF12">
    <property type="entry name" value="TRANSIENT RECEPTOR POTENTIAL CATION CHANNEL SUBFAMILY M MEMBER-LIKE 2"/>
    <property type="match status" value="1"/>
</dbReference>
<dbReference type="Pfam" id="PF18139">
    <property type="entry name" value="LSDAT_euk"/>
    <property type="match status" value="1"/>
</dbReference>
<reference evidence="12" key="1">
    <citation type="submission" date="2021-02" db="EMBL/GenBank/DDBJ databases">
        <authorList>
            <person name="Nowell W R."/>
        </authorList>
    </citation>
    <scope>NUCLEOTIDE SEQUENCE</scope>
</reference>
<evidence type="ECO:0000256" key="4">
    <source>
        <dbReference type="ARBA" id="ARBA00022989"/>
    </source>
</evidence>
<evidence type="ECO:0000256" key="9">
    <source>
        <dbReference type="SAM" id="Phobius"/>
    </source>
</evidence>
<dbReference type="Pfam" id="PF25508">
    <property type="entry name" value="TRPM2"/>
    <property type="match status" value="1"/>
</dbReference>
<evidence type="ECO:0000256" key="7">
    <source>
        <dbReference type="ARBA" id="ARBA00023303"/>
    </source>
</evidence>
<comment type="caution">
    <text evidence="12">The sequence shown here is derived from an EMBL/GenBank/DDBJ whole genome shotgun (WGS) entry which is preliminary data.</text>
</comment>
<evidence type="ECO:0000256" key="3">
    <source>
        <dbReference type="ARBA" id="ARBA00022692"/>
    </source>
</evidence>
<accession>A0A816ABQ9</accession>
<feature type="transmembrane region" description="Helical" evidence="9">
    <location>
        <begin position="885"/>
        <end position="903"/>
    </location>
</feature>
<gene>
    <name evidence="12" type="ORF">XAT740_LOCUS47035</name>
</gene>
<evidence type="ECO:0000256" key="2">
    <source>
        <dbReference type="ARBA" id="ARBA00022448"/>
    </source>
</evidence>